<dbReference type="InterPro" id="IPR036034">
    <property type="entry name" value="PDZ_sf"/>
</dbReference>
<dbReference type="SMART" id="SM00228">
    <property type="entry name" value="PDZ"/>
    <property type="match status" value="1"/>
</dbReference>
<dbReference type="Proteomes" id="UP000620075">
    <property type="component" value="Unassembled WGS sequence"/>
</dbReference>
<evidence type="ECO:0000256" key="2">
    <source>
        <dbReference type="ARBA" id="ARBA00022801"/>
    </source>
</evidence>
<feature type="signal peptide" evidence="4">
    <location>
        <begin position="1"/>
        <end position="23"/>
    </location>
</feature>
<dbReference type="PROSITE" id="PS51257">
    <property type="entry name" value="PROKAR_LIPOPROTEIN"/>
    <property type="match status" value="1"/>
</dbReference>
<dbReference type="PANTHER" id="PTHR43343">
    <property type="entry name" value="PEPTIDASE S12"/>
    <property type="match status" value="1"/>
</dbReference>
<dbReference type="PROSITE" id="PS50106">
    <property type="entry name" value="PDZ"/>
    <property type="match status" value="1"/>
</dbReference>
<feature type="domain" description="PDZ" evidence="5">
    <location>
        <begin position="279"/>
        <end position="356"/>
    </location>
</feature>
<dbReference type="SUPFAM" id="SSF50156">
    <property type="entry name" value="PDZ domain-like"/>
    <property type="match status" value="1"/>
</dbReference>
<gene>
    <name evidence="6" type="ORF">JF888_01515</name>
</gene>
<feature type="region of interest" description="Disordered" evidence="3">
    <location>
        <begin position="32"/>
        <end position="67"/>
    </location>
</feature>
<dbReference type="CDD" id="cd06779">
    <property type="entry name" value="cpPDZ_Deg_HtrA-like"/>
    <property type="match status" value="1"/>
</dbReference>
<keyword evidence="2" id="KW-0378">Hydrolase</keyword>
<dbReference type="InterPro" id="IPR051201">
    <property type="entry name" value="Chloro_Bact_Ser_Proteases"/>
</dbReference>
<keyword evidence="4" id="KW-0732">Signal</keyword>
<protein>
    <submittedName>
        <fullName evidence="6">Trypsin-like peptidase domain-containing protein</fullName>
    </submittedName>
</protein>
<feature type="compositionally biased region" description="Polar residues" evidence="3">
    <location>
        <begin position="32"/>
        <end position="48"/>
    </location>
</feature>
<comment type="caution">
    <text evidence="6">The sequence shown here is derived from an EMBL/GenBank/DDBJ whole genome shotgun (WGS) entry which is preliminary data.</text>
</comment>
<dbReference type="EMBL" id="JAEKNQ010000010">
    <property type="protein sequence ID" value="MBJ7601869.1"/>
    <property type="molecule type" value="Genomic_DNA"/>
</dbReference>
<dbReference type="InterPro" id="IPR001940">
    <property type="entry name" value="Peptidase_S1C"/>
</dbReference>
<dbReference type="SUPFAM" id="SSF50494">
    <property type="entry name" value="Trypsin-like serine proteases"/>
    <property type="match status" value="1"/>
</dbReference>
<dbReference type="InterPro" id="IPR001478">
    <property type="entry name" value="PDZ"/>
</dbReference>
<accession>A0A934K8D3</accession>
<feature type="compositionally biased region" description="Low complexity" evidence="3">
    <location>
        <begin position="49"/>
        <end position="67"/>
    </location>
</feature>
<dbReference type="Gene3D" id="2.30.42.10">
    <property type="match status" value="1"/>
</dbReference>
<evidence type="ECO:0000313" key="6">
    <source>
        <dbReference type="EMBL" id="MBJ7601869.1"/>
    </source>
</evidence>
<dbReference type="PANTHER" id="PTHR43343:SF3">
    <property type="entry name" value="PROTEASE DO-LIKE 8, CHLOROPLASTIC"/>
    <property type="match status" value="1"/>
</dbReference>
<dbReference type="GO" id="GO:0006508">
    <property type="term" value="P:proteolysis"/>
    <property type="evidence" value="ECO:0007669"/>
    <property type="project" value="UniProtKB-KW"/>
</dbReference>
<dbReference type="Pfam" id="PF13180">
    <property type="entry name" value="PDZ_2"/>
    <property type="match status" value="1"/>
</dbReference>
<evidence type="ECO:0000256" key="1">
    <source>
        <dbReference type="ARBA" id="ARBA00022670"/>
    </source>
</evidence>
<evidence type="ECO:0000313" key="7">
    <source>
        <dbReference type="Proteomes" id="UP000620075"/>
    </source>
</evidence>
<dbReference type="PRINTS" id="PR00834">
    <property type="entry name" value="PROTEASES2C"/>
</dbReference>
<sequence length="377" mass="37922">MRQPRPLATLLAGGTLAVFLACACAPPVPHLSNRSNARVTSPSPSGARSTPLPSLAPPSGSSQGSGFDATHAAAVLAPAVGLVIVNLAGGHVAEGSGFVIEVNGGQSYLATNNHVIDKAQKVQVLMPDGRHFVAALQGTDPLEDVAVLKVPDTLPRSEFADSTQLKPGQPVVAIGSALGGQGFGSVTVGVISALHRTLTNVGTSGQASESLPDVLQTDAPINPGNSGGPLADGAGRVVGMNTAGDQNANSVGFAIPSRVVQRIAGNLIAGRTPGHPYAGVSYLPVEDALVNQDVKGYGVVVSCVVPGSPAEQGGVRAHDVIENLDGRPLNNGITFAGVLQLHNPGDSVAMSLVRGGQNVDLHVTLGERPATPANCSG</sequence>
<dbReference type="GO" id="GO:0004252">
    <property type="term" value="F:serine-type endopeptidase activity"/>
    <property type="evidence" value="ECO:0007669"/>
    <property type="project" value="InterPro"/>
</dbReference>
<reference evidence="6 7" key="1">
    <citation type="submission" date="2020-10" db="EMBL/GenBank/DDBJ databases">
        <title>Ca. Dormibacterota MAGs.</title>
        <authorList>
            <person name="Montgomery K."/>
        </authorList>
    </citation>
    <scope>NUCLEOTIDE SEQUENCE [LARGE SCALE GENOMIC DNA]</scope>
    <source>
        <strain evidence="6">SC8811_S16_3</strain>
    </source>
</reference>
<feature type="chain" id="PRO_5036910299" evidence="4">
    <location>
        <begin position="24"/>
        <end position="377"/>
    </location>
</feature>
<dbReference type="AlphaFoldDB" id="A0A934K8D3"/>
<dbReference type="Pfam" id="PF13365">
    <property type="entry name" value="Trypsin_2"/>
    <property type="match status" value="1"/>
</dbReference>
<evidence type="ECO:0000256" key="4">
    <source>
        <dbReference type="SAM" id="SignalP"/>
    </source>
</evidence>
<evidence type="ECO:0000259" key="5">
    <source>
        <dbReference type="PROSITE" id="PS50106"/>
    </source>
</evidence>
<organism evidence="6 7">
    <name type="scientific">Candidatus Dormiibacter inghamiae</name>
    <dbReference type="NCBI Taxonomy" id="3127013"/>
    <lineage>
        <taxon>Bacteria</taxon>
        <taxon>Bacillati</taxon>
        <taxon>Candidatus Dormiibacterota</taxon>
        <taxon>Candidatus Dormibacteria</taxon>
        <taxon>Candidatus Dormibacterales</taxon>
        <taxon>Candidatus Dormibacteraceae</taxon>
        <taxon>Candidatus Dormiibacter</taxon>
    </lineage>
</organism>
<dbReference type="InterPro" id="IPR009003">
    <property type="entry name" value="Peptidase_S1_PA"/>
</dbReference>
<proteinExistence type="predicted"/>
<dbReference type="Gene3D" id="2.40.10.120">
    <property type="match status" value="1"/>
</dbReference>
<evidence type="ECO:0000256" key="3">
    <source>
        <dbReference type="SAM" id="MobiDB-lite"/>
    </source>
</evidence>
<name>A0A934K8D3_9BACT</name>
<keyword evidence="1" id="KW-0645">Protease</keyword>